<sequence>MLKKQVSFFSLVLYALSALVMVYAIWAFVYSYNSISEAIAAGQISPSENVFDIVNFYMSNSMNYVLFAVLIFSAGWIGQNLAAITKAASIESFVKEAKVNDEEENLDEWLDELQNRKSE</sequence>
<keyword evidence="1" id="KW-1133">Transmembrane helix</keyword>
<keyword evidence="1" id="KW-0472">Membrane</keyword>
<organism evidence="2 3">
    <name type="scientific">Shimazuella alba</name>
    <dbReference type="NCBI Taxonomy" id="2690964"/>
    <lineage>
        <taxon>Bacteria</taxon>
        <taxon>Bacillati</taxon>
        <taxon>Bacillota</taxon>
        <taxon>Bacilli</taxon>
        <taxon>Bacillales</taxon>
        <taxon>Thermoactinomycetaceae</taxon>
        <taxon>Shimazuella</taxon>
    </lineage>
</organism>
<evidence type="ECO:0000313" key="3">
    <source>
        <dbReference type="Proteomes" id="UP000430692"/>
    </source>
</evidence>
<gene>
    <name evidence="2" type="ORF">GSM42_07170</name>
</gene>
<dbReference type="AlphaFoldDB" id="A0A6I4VZH5"/>
<keyword evidence="1" id="KW-0812">Transmembrane</keyword>
<comment type="caution">
    <text evidence="2">The sequence shown here is derived from an EMBL/GenBank/DDBJ whole genome shotgun (WGS) entry which is preliminary data.</text>
</comment>
<keyword evidence="3" id="KW-1185">Reference proteome</keyword>
<feature type="transmembrane region" description="Helical" evidence="1">
    <location>
        <begin position="64"/>
        <end position="85"/>
    </location>
</feature>
<protein>
    <submittedName>
        <fullName evidence="2">Uncharacterized protein</fullName>
    </submittedName>
</protein>
<dbReference type="Proteomes" id="UP000430692">
    <property type="component" value="Unassembled WGS sequence"/>
</dbReference>
<reference evidence="2 3" key="1">
    <citation type="submission" date="2019-12" db="EMBL/GenBank/DDBJ databases">
        <title>Whole-genome analyses of novel actinobacteria.</title>
        <authorList>
            <person name="Sahin N."/>
            <person name="Saygin H."/>
        </authorList>
    </citation>
    <scope>NUCLEOTIDE SEQUENCE [LARGE SCALE GENOMIC DNA]</scope>
    <source>
        <strain evidence="2 3">KC615</strain>
    </source>
</reference>
<evidence type="ECO:0000313" key="2">
    <source>
        <dbReference type="EMBL" id="MXQ53512.1"/>
    </source>
</evidence>
<feature type="transmembrane region" description="Helical" evidence="1">
    <location>
        <begin position="7"/>
        <end position="29"/>
    </location>
</feature>
<proteinExistence type="predicted"/>
<dbReference type="RefSeq" id="WP_160800875.1">
    <property type="nucleotide sequence ID" value="NZ_WUUL01000004.1"/>
</dbReference>
<evidence type="ECO:0000256" key="1">
    <source>
        <dbReference type="SAM" id="Phobius"/>
    </source>
</evidence>
<dbReference type="EMBL" id="WUUL01000004">
    <property type="protein sequence ID" value="MXQ53512.1"/>
    <property type="molecule type" value="Genomic_DNA"/>
</dbReference>
<accession>A0A6I4VZH5</accession>
<name>A0A6I4VZH5_9BACL</name>